<organism evidence="1 2">
    <name type="scientific">Paraburkholderia phytofirmans</name>
    <dbReference type="NCBI Taxonomy" id="261302"/>
    <lineage>
        <taxon>Bacteria</taxon>
        <taxon>Pseudomonadati</taxon>
        <taxon>Pseudomonadota</taxon>
        <taxon>Betaproteobacteria</taxon>
        <taxon>Burkholderiales</taxon>
        <taxon>Burkholderiaceae</taxon>
        <taxon>Paraburkholderia</taxon>
    </lineage>
</organism>
<proteinExistence type="predicted"/>
<protein>
    <submittedName>
        <fullName evidence="1">PAAR domain-containing protein</fullName>
    </submittedName>
</protein>
<gene>
    <name evidence="1" type="ORF">PQR03_18530</name>
</gene>
<name>A0ABW9BJ94_9BURK</name>
<comment type="caution">
    <text evidence="1">The sequence shown here is derived from an EMBL/GenBank/DDBJ whole genome shotgun (WGS) entry which is preliminary data.</text>
</comment>
<keyword evidence="2" id="KW-1185">Reference proteome</keyword>
<evidence type="ECO:0000313" key="1">
    <source>
        <dbReference type="EMBL" id="MFM0240129.1"/>
    </source>
</evidence>
<sequence length="134" mass="14464">MRSLRVFFIVRTVRVPRYLIDAFVEDFSPIHFRPHRRSRTKAAIEFHSADIILKYSPASHSHGGHVTSGASNSKTGGQPIARLGDAAMCEIHGITSISKVSGKVMLDGKEAACDGDELACGGRLIASQVDTGSR</sequence>
<evidence type="ECO:0000313" key="2">
    <source>
        <dbReference type="Proteomes" id="UP001629274"/>
    </source>
</evidence>
<dbReference type="Proteomes" id="UP001629274">
    <property type="component" value="Unassembled WGS sequence"/>
</dbReference>
<accession>A0ABW9BJ94</accession>
<dbReference type="RefSeq" id="WP_012431116.1">
    <property type="nucleotide sequence ID" value="NZ_JAQQCK010000006.1"/>
</dbReference>
<reference evidence="1 2" key="1">
    <citation type="journal article" date="2024" name="Chem. Sci.">
        <title>Discovery of megapolipeptins by genome mining of a Burkholderiales bacteria collection.</title>
        <authorList>
            <person name="Paulo B.S."/>
            <person name="Recchia M.J.J."/>
            <person name="Lee S."/>
            <person name="Fergusson C.H."/>
            <person name="Romanowski S.B."/>
            <person name="Hernandez A."/>
            <person name="Krull N."/>
            <person name="Liu D.Y."/>
            <person name="Cavanagh H."/>
            <person name="Bos A."/>
            <person name="Gray C.A."/>
            <person name="Murphy B.T."/>
            <person name="Linington R.G."/>
            <person name="Eustaquio A.S."/>
        </authorList>
    </citation>
    <scope>NUCLEOTIDE SEQUENCE [LARGE SCALE GENOMIC DNA]</scope>
    <source>
        <strain evidence="1 2">RL17-351-BIE-A</strain>
    </source>
</reference>
<dbReference type="EMBL" id="JAQQDR010000006">
    <property type="protein sequence ID" value="MFM0240129.1"/>
    <property type="molecule type" value="Genomic_DNA"/>
</dbReference>
<dbReference type="Pfam" id="PF05488">
    <property type="entry name" value="PAAR_motif"/>
    <property type="match status" value="1"/>
</dbReference>
<dbReference type="Gene3D" id="2.60.200.60">
    <property type="match status" value="1"/>
</dbReference>
<dbReference type="CDD" id="cd14744">
    <property type="entry name" value="PAAR_CT_2"/>
    <property type="match status" value="1"/>
</dbReference>
<dbReference type="InterPro" id="IPR008727">
    <property type="entry name" value="PAAR_motif"/>
</dbReference>